<accession>A0A1X7USV4</accession>
<evidence type="ECO:0000313" key="1">
    <source>
        <dbReference type="EnsemblMetazoa" id="Aqu2.1.30599_001"/>
    </source>
</evidence>
<reference evidence="1" key="1">
    <citation type="submission" date="2017-05" db="UniProtKB">
        <authorList>
            <consortium name="EnsemblMetazoa"/>
        </authorList>
    </citation>
    <scope>IDENTIFICATION</scope>
</reference>
<protein>
    <submittedName>
        <fullName evidence="1">Uncharacterized protein</fullName>
    </submittedName>
</protein>
<dbReference type="AlphaFoldDB" id="A0A1X7USV4"/>
<dbReference type="InParanoid" id="A0A1X7USV4"/>
<organism evidence="1">
    <name type="scientific">Amphimedon queenslandica</name>
    <name type="common">Sponge</name>
    <dbReference type="NCBI Taxonomy" id="400682"/>
    <lineage>
        <taxon>Eukaryota</taxon>
        <taxon>Metazoa</taxon>
        <taxon>Porifera</taxon>
        <taxon>Demospongiae</taxon>
        <taxon>Heteroscleromorpha</taxon>
        <taxon>Haplosclerida</taxon>
        <taxon>Niphatidae</taxon>
        <taxon>Amphimedon</taxon>
    </lineage>
</organism>
<proteinExistence type="predicted"/>
<sequence length="110" mass="11794">MVPAVLATILGQGQHCSQGDALCGYCGGNLGEMVAKFDFSYIAEHLPGKSNAAADALSRDNLSLFHSLNPQAAREQTPVPPTLALLLMDHTPQWTSLNWAGLFRDSLSRV</sequence>
<dbReference type="EnsemblMetazoa" id="Aqu2.1.30599_001">
    <property type="protein sequence ID" value="Aqu2.1.30599_001"/>
    <property type="gene ID" value="Aqu2.1.30599"/>
</dbReference>
<name>A0A1X7USV4_AMPQE</name>